<comment type="subcellular location">
    <subcellularLocation>
        <location evidence="1 11">Cell outer membrane</location>
        <topology evidence="1 11">Multi-pass membrane protein</topology>
    </subcellularLocation>
</comment>
<evidence type="ECO:0000259" key="14">
    <source>
        <dbReference type="Pfam" id="PF00593"/>
    </source>
</evidence>
<reference evidence="17" key="1">
    <citation type="journal article" date="2019" name="Int. J. Syst. Evol. Microbiol.">
        <title>The Global Catalogue of Microorganisms (GCM) 10K type strain sequencing project: providing services to taxonomists for standard genome sequencing and annotation.</title>
        <authorList>
            <consortium name="The Broad Institute Genomics Platform"/>
            <consortium name="The Broad Institute Genome Sequencing Center for Infectious Disease"/>
            <person name="Wu L."/>
            <person name="Ma J."/>
        </authorList>
    </citation>
    <scope>NUCLEOTIDE SEQUENCE [LARGE SCALE GENOMIC DNA]</scope>
    <source>
        <strain evidence="17">JCM 12928</strain>
    </source>
</reference>
<dbReference type="InterPro" id="IPR036942">
    <property type="entry name" value="Beta-barrel_TonB_sf"/>
</dbReference>
<dbReference type="InterPro" id="IPR039426">
    <property type="entry name" value="TonB-dep_rcpt-like"/>
</dbReference>
<evidence type="ECO:0000256" key="2">
    <source>
        <dbReference type="ARBA" id="ARBA00022448"/>
    </source>
</evidence>
<evidence type="ECO:0000256" key="7">
    <source>
        <dbReference type="ARBA" id="ARBA00023065"/>
    </source>
</evidence>
<evidence type="ECO:0000313" key="17">
    <source>
        <dbReference type="Proteomes" id="UP001501352"/>
    </source>
</evidence>
<keyword evidence="13" id="KW-0732">Signal</keyword>
<dbReference type="SUPFAM" id="SSF56935">
    <property type="entry name" value="Porins"/>
    <property type="match status" value="1"/>
</dbReference>
<comment type="similarity">
    <text evidence="11 12">Belongs to the TonB-dependent receptor family.</text>
</comment>
<keyword evidence="8 12" id="KW-0798">TonB box</keyword>
<keyword evidence="7" id="KW-0406">Ion transport</keyword>
<evidence type="ECO:0000313" key="16">
    <source>
        <dbReference type="EMBL" id="GAA0627293.1"/>
    </source>
</evidence>
<evidence type="ECO:0000256" key="5">
    <source>
        <dbReference type="ARBA" id="ARBA00022692"/>
    </source>
</evidence>
<dbReference type="RefSeq" id="WP_343794345.1">
    <property type="nucleotide sequence ID" value="NZ_BAAAGA010000006.1"/>
</dbReference>
<accession>A0ABP3S6K3</accession>
<dbReference type="Pfam" id="PF07715">
    <property type="entry name" value="Plug"/>
    <property type="match status" value="1"/>
</dbReference>
<evidence type="ECO:0000256" key="10">
    <source>
        <dbReference type="ARBA" id="ARBA00023237"/>
    </source>
</evidence>
<name>A0ABP3S6K3_9CAUL</name>
<keyword evidence="3 11" id="KW-1134">Transmembrane beta strand</keyword>
<keyword evidence="6" id="KW-0408">Iron</keyword>
<keyword evidence="2 11" id="KW-0813">Transport</keyword>
<organism evidence="16 17">
    <name type="scientific">Brevundimonas kwangchunensis</name>
    <dbReference type="NCBI Taxonomy" id="322163"/>
    <lineage>
        <taxon>Bacteria</taxon>
        <taxon>Pseudomonadati</taxon>
        <taxon>Pseudomonadota</taxon>
        <taxon>Alphaproteobacteria</taxon>
        <taxon>Caulobacterales</taxon>
        <taxon>Caulobacteraceae</taxon>
        <taxon>Brevundimonas</taxon>
    </lineage>
</organism>
<evidence type="ECO:0000256" key="11">
    <source>
        <dbReference type="PROSITE-ProRule" id="PRU01360"/>
    </source>
</evidence>
<protein>
    <recommendedName>
        <fullName evidence="18">TonB-dependent receptor</fullName>
    </recommendedName>
</protein>
<evidence type="ECO:0008006" key="18">
    <source>
        <dbReference type="Google" id="ProtNLM"/>
    </source>
</evidence>
<dbReference type="Gene3D" id="2.40.170.20">
    <property type="entry name" value="TonB-dependent receptor, beta-barrel domain"/>
    <property type="match status" value="2"/>
</dbReference>
<dbReference type="Proteomes" id="UP001501352">
    <property type="component" value="Unassembled WGS sequence"/>
</dbReference>
<evidence type="ECO:0000256" key="12">
    <source>
        <dbReference type="RuleBase" id="RU003357"/>
    </source>
</evidence>
<dbReference type="EMBL" id="BAAAGA010000006">
    <property type="protein sequence ID" value="GAA0627293.1"/>
    <property type="molecule type" value="Genomic_DNA"/>
</dbReference>
<feature type="domain" description="TonB-dependent receptor plug" evidence="15">
    <location>
        <begin position="57"/>
        <end position="162"/>
    </location>
</feature>
<proteinExistence type="inferred from homology"/>
<keyword evidence="5 11" id="KW-0812">Transmembrane</keyword>
<evidence type="ECO:0000256" key="9">
    <source>
        <dbReference type="ARBA" id="ARBA00023136"/>
    </source>
</evidence>
<sequence>MTTFKRSLLLGCASLAVSAGGAWAQTAPAPETPETQDETAELGEVVVTAERREQTLQNYAGVAQAISGDDLRAVGIDQIEDLQSAIPGLSISNQEGNVQIYIRGVGTANNTELGDPSAATHLNGIYLPRPRGLGGLFFDLARVEVAKGPQGTLRGRNAVAGTLNIIPNMPRLGSYEGFGQGEVGTLDTVGYEGAVNLPIGDDQALRLAVYGVDRGTAYENVGNDQSLDPTGEQQLFSARATYLWQPNDRFRLSLMGDFESERGTGYPATNIRNGLVGGGTPDQLELREVLYRGPQGLVENDNWGLALNASYDFGPAVLEYIASRRSVDYYQVNAASEGVVRPGYGAADVDYDNFGTQYWLTLSESDVHELRLSSSAGSDTVWSTGLFYFKEEQQVGFLSVVDKGQFYSGTEFTFPDVQSDSFAAYFDITWPVTDQLRLKGGFRYTEENKSRRGIGGNWSLGLGSEGFGCCFTTRLGTEGFRPIFTGRSTYAPPTPGNNQQAAQYFLGAFSPGARDTFLQQIAGVADGSRPNGTCVNRPDTQPSYGGQVCPANGQHSFFQISAPGEQVGSYEDSFKDYRVGFEYDLTPDHLFYGTVSTGHKSGGFNDTIVVNGVSTAPTFAPESVTLYEAGVKNTFRPAFGRVDVNANVFHYDYADQVFQTLVSLGTGPGGASAGFSQQNINVAQSTISGFELETRFSLPFGMRLDLIGAYIDARADNGVLTDTRGTDYGDGTPNFNIDIGGNELPNVSKVNLNAHLQQTIDLFGGRADFHLLANYRSSYYLSIYNELPVIQFTARPADAAGQAAYDAFKASMAGATVDPTAPLASPFLRSTDARQGGFWGRQEGYVTVNLGAGWEPSGGRYRIEGYVNNVFDETVVEKQLVSDQVVNVLFLNQPRTAGLRLRANF</sequence>
<dbReference type="PANTHER" id="PTHR32552">
    <property type="entry name" value="FERRICHROME IRON RECEPTOR-RELATED"/>
    <property type="match status" value="1"/>
</dbReference>
<feature type="domain" description="TonB-dependent receptor-like beta-barrel" evidence="14">
    <location>
        <begin position="568"/>
        <end position="870"/>
    </location>
</feature>
<evidence type="ECO:0000256" key="3">
    <source>
        <dbReference type="ARBA" id="ARBA00022452"/>
    </source>
</evidence>
<comment type="caution">
    <text evidence="16">The sequence shown here is derived from an EMBL/GenBank/DDBJ whole genome shotgun (WGS) entry which is preliminary data.</text>
</comment>
<dbReference type="PANTHER" id="PTHR32552:SF81">
    <property type="entry name" value="TONB-DEPENDENT OUTER MEMBRANE RECEPTOR"/>
    <property type="match status" value="1"/>
</dbReference>
<evidence type="ECO:0000256" key="13">
    <source>
        <dbReference type="SAM" id="SignalP"/>
    </source>
</evidence>
<dbReference type="Pfam" id="PF00593">
    <property type="entry name" value="TonB_dep_Rec_b-barrel"/>
    <property type="match status" value="1"/>
</dbReference>
<dbReference type="InterPro" id="IPR012910">
    <property type="entry name" value="Plug_dom"/>
</dbReference>
<evidence type="ECO:0000256" key="4">
    <source>
        <dbReference type="ARBA" id="ARBA00022496"/>
    </source>
</evidence>
<feature type="signal peptide" evidence="13">
    <location>
        <begin position="1"/>
        <end position="24"/>
    </location>
</feature>
<keyword evidence="10 11" id="KW-0998">Cell outer membrane</keyword>
<dbReference type="PROSITE" id="PS52016">
    <property type="entry name" value="TONB_DEPENDENT_REC_3"/>
    <property type="match status" value="1"/>
</dbReference>
<feature type="chain" id="PRO_5047359233" description="TonB-dependent receptor" evidence="13">
    <location>
        <begin position="25"/>
        <end position="905"/>
    </location>
</feature>
<evidence type="ECO:0000256" key="6">
    <source>
        <dbReference type="ARBA" id="ARBA00023004"/>
    </source>
</evidence>
<keyword evidence="17" id="KW-1185">Reference proteome</keyword>
<keyword evidence="9 11" id="KW-0472">Membrane</keyword>
<dbReference type="InterPro" id="IPR000531">
    <property type="entry name" value="Beta-barrel_TonB"/>
</dbReference>
<gene>
    <name evidence="16" type="ORF">GCM10009422_25310</name>
</gene>
<keyword evidence="4" id="KW-0410">Iron transport</keyword>
<evidence type="ECO:0000256" key="1">
    <source>
        <dbReference type="ARBA" id="ARBA00004571"/>
    </source>
</evidence>
<evidence type="ECO:0000259" key="15">
    <source>
        <dbReference type="Pfam" id="PF07715"/>
    </source>
</evidence>
<evidence type="ECO:0000256" key="8">
    <source>
        <dbReference type="ARBA" id="ARBA00023077"/>
    </source>
</evidence>